<proteinExistence type="predicted"/>
<dbReference type="RefSeq" id="XP_002952646.1">
    <property type="nucleotide sequence ID" value="XM_002952600.1"/>
</dbReference>
<reference evidence="2 3" key="1">
    <citation type="journal article" date="2010" name="Science">
        <title>Genomic analysis of organismal complexity in the multicellular green alga Volvox carteri.</title>
        <authorList>
            <person name="Prochnik S.E."/>
            <person name="Umen J."/>
            <person name="Nedelcu A.M."/>
            <person name="Hallmann A."/>
            <person name="Miller S.M."/>
            <person name="Nishii I."/>
            <person name="Ferris P."/>
            <person name="Kuo A."/>
            <person name="Mitros T."/>
            <person name="Fritz-Laylin L.K."/>
            <person name="Hellsten U."/>
            <person name="Chapman J."/>
            <person name="Simakov O."/>
            <person name="Rensing S.A."/>
            <person name="Terry A."/>
            <person name="Pangilinan J."/>
            <person name="Kapitonov V."/>
            <person name="Jurka J."/>
            <person name="Salamov A."/>
            <person name="Shapiro H."/>
            <person name="Schmutz J."/>
            <person name="Grimwood J."/>
            <person name="Lindquist E."/>
            <person name="Lucas S."/>
            <person name="Grigoriev I.V."/>
            <person name="Schmitt R."/>
            <person name="Kirk D."/>
            <person name="Rokhsar D.S."/>
        </authorList>
    </citation>
    <scope>NUCLEOTIDE SEQUENCE [LARGE SCALE GENOMIC DNA]</scope>
    <source>
        <strain evidence="3">f. Nagariensis / Eve</strain>
    </source>
</reference>
<name>D8U206_VOLCA</name>
<organism evidence="3">
    <name type="scientific">Volvox carteri f. nagariensis</name>
    <dbReference type="NCBI Taxonomy" id="3068"/>
    <lineage>
        <taxon>Eukaryota</taxon>
        <taxon>Viridiplantae</taxon>
        <taxon>Chlorophyta</taxon>
        <taxon>core chlorophytes</taxon>
        <taxon>Chlorophyceae</taxon>
        <taxon>CS clade</taxon>
        <taxon>Chlamydomonadales</taxon>
        <taxon>Volvocaceae</taxon>
        <taxon>Volvox</taxon>
    </lineage>
</organism>
<evidence type="ECO:0000313" key="2">
    <source>
        <dbReference type="EMBL" id="EFJ46199.1"/>
    </source>
</evidence>
<gene>
    <name evidence="2" type="ORF">VOLCADRAFT_105638</name>
</gene>
<dbReference type="Proteomes" id="UP000001058">
    <property type="component" value="Unassembled WGS sequence"/>
</dbReference>
<evidence type="ECO:0000313" key="3">
    <source>
        <dbReference type="Proteomes" id="UP000001058"/>
    </source>
</evidence>
<dbReference type="EMBL" id="GL378352">
    <property type="protein sequence ID" value="EFJ46199.1"/>
    <property type="molecule type" value="Genomic_DNA"/>
</dbReference>
<dbReference type="InParanoid" id="D8U206"/>
<dbReference type="GeneID" id="9627309"/>
<keyword evidence="3" id="KW-1185">Reference proteome</keyword>
<accession>D8U206</accession>
<evidence type="ECO:0000256" key="1">
    <source>
        <dbReference type="SAM" id="Coils"/>
    </source>
</evidence>
<protein>
    <submittedName>
        <fullName evidence="2">Uncharacterized protein</fullName>
    </submittedName>
</protein>
<dbReference type="AlphaFoldDB" id="D8U206"/>
<keyword evidence="1" id="KW-0175">Coiled coil</keyword>
<dbReference type="OrthoDB" id="558610at2759"/>
<feature type="coiled-coil region" evidence="1">
    <location>
        <begin position="41"/>
        <end position="78"/>
    </location>
</feature>
<dbReference type="KEGG" id="vcn:VOLCADRAFT_105638"/>
<sequence>MSAASGSDASSNASLNSAAGQQLLHALQEAQGQVNSQAETIAQQAETIAQLQATNAQLQATNAQLQATNAQLQATDTQQVGLAIKVGKELKKHTAVELPVQSVLGRFSKQQVKEWAFSHGCTNVLWNDSMVQYKGKLALVA</sequence>